<accession>A0A917ZME7</accession>
<dbReference type="EMBL" id="BMMS01000008">
    <property type="protein sequence ID" value="GGO86486.1"/>
    <property type="molecule type" value="Genomic_DNA"/>
</dbReference>
<protein>
    <submittedName>
        <fullName evidence="3">Site-specific integrase</fullName>
    </submittedName>
</protein>
<dbReference type="InterPro" id="IPR002104">
    <property type="entry name" value="Integrase_catalytic"/>
</dbReference>
<dbReference type="RefSeq" id="WP_189131454.1">
    <property type="nucleotide sequence ID" value="NZ_BMMS01000008.1"/>
</dbReference>
<dbReference type="InterPro" id="IPR013762">
    <property type="entry name" value="Integrase-like_cat_sf"/>
</dbReference>
<evidence type="ECO:0000313" key="3">
    <source>
        <dbReference type="EMBL" id="GGO86486.1"/>
    </source>
</evidence>
<evidence type="ECO:0000256" key="1">
    <source>
        <dbReference type="ARBA" id="ARBA00023172"/>
    </source>
</evidence>
<comment type="caution">
    <text evidence="3">The sequence shown here is derived from an EMBL/GenBank/DDBJ whole genome shotgun (WGS) entry which is preliminary data.</text>
</comment>
<feature type="domain" description="Tyr recombinase" evidence="2">
    <location>
        <begin position="240"/>
        <end position="455"/>
    </location>
</feature>
<dbReference type="InterPro" id="IPR050090">
    <property type="entry name" value="Tyrosine_recombinase_XerCD"/>
</dbReference>
<dbReference type="AlphaFoldDB" id="A0A917ZME7"/>
<dbReference type="Proteomes" id="UP000641932">
    <property type="component" value="Unassembled WGS sequence"/>
</dbReference>
<dbReference type="PANTHER" id="PTHR30349:SF64">
    <property type="entry name" value="PROPHAGE INTEGRASE INTD-RELATED"/>
    <property type="match status" value="1"/>
</dbReference>
<reference evidence="3" key="1">
    <citation type="journal article" date="2014" name="Int. J. Syst. Evol. Microbiol.">
        <title>Complete genome sequence of Corynebacterium casei LMG S-19264T (=DSM 44701T), isolated from a smear-ripened cheese.</title>
        <authorList>
            <consortium name="US DOE Joint Genome Institute (JGI-PGF)"/>
            <person name="Walter F."/>
            <person name="Albersmeier A."/>
            <person name="Kalinowski J."/>
            <person name="Ruckert C."/>
        </authorList>
    </citation>
    <scope>NUCLEOTIDE SEQUENCE</scope>
    <source>
        <strain evidence="3">CGMCC 4.7201</strain>
    </source>
</reference>
<dbReference type="Gene3D" id="1.10.443.10">
    <property type="entry name" value="Intergrase catalytic core"/>
    <property type="match status" value="1"/>
</dbReference>
<evidence type="ECO:0000259" key="2">
    <source>
        <dbReference type="PROSITE" id="PS51898"/>
    </source>
</evidence>
<sequence length="466" mass="51553">MLTYDVKIWSIRHREDRSKPYQVRWRVGPQPHAKSFRIKAQAEGRLAELMTALRNREQFDVATGLPSSELHAMQSPTWFAHARAYAAMKWPKASAKHRAGIADALATVTPALVADKRGGPDPSVLRTALYSWAFRFSVGDDGKLRPRCEAETPPAEIKAALEWIGRKSLKVSDFNTPAVVRNALEALSLRLDGKTAAPNTIHRKLTVLSNALRYAVERQLLGSVPLGTVDWEAPETDDEIDFRYVPGPRLAKKLIAAVGRQGRRGWHLRAFFGCLYYAGMRPAEVTALSLNACTLPESGWGELLLADSTPRVGSGWTDSGESFDSRGLKRRARKATRPVPIPPVLVATLREHLTEYGVADDGRLFRAHRGGHVLSKEYGEIWKAARLAVLSPRECKTPLAEVPYSLRHAGVSLWLNSGVAPAEVARRAGHSIAVLFRFYAKVIHGSQQRTNEQIEQALKEADEAGS</sequence>
<dbReference type="GO" id="GO:0003677">
    <property type="term" value="F:DNA binding"/>
    <property type="evidence" value="ECO:0007669"/>
    <property type="project" value="InterPro"/>
</dbReference>
<dbReference type="GO" id="GO:0006310">
    <property type="term" value="P:DNA recombination"/>
    <property type="evidence" value="ECO:0007669"/>
    <property type="project" value="UniProtKB-KW"/>
</dbReference>
<dbReference type="GO" id="GO:0015074">
    <property type="term" value="P:DNA integration"/>
    <property type="evidence" value="ECO:0007669"/>
    <property type="project" value="InterPro"/>
</dbReference>
<keyword evidence="4" id="KW-1185">Reference proteome</keyword>
<proteinExistence type="predicted"/>
<keyword evidence="1" id="KW-0233">DNA recombination</keyword>
<dbReference type="PROSITE" id="PS51898">
    <property type="entry name" value="TYR_RECOMBINASE"/>
    <property type="match status" value="1"/>
</dbReference>
<reference evidence="3" key="2">
    <citation type="submission" date="2020-09" db="EMBL/GenBank/DDBJ databases">
        <authorList>
            <person name="Sun Q."/>
            <person name="Zhou Y."/>
        </authorList>
    </citation>
    <scope>NUCLEOTIDE SEQUENCE</scope>
    <source>
        <strain evidence="3">CGMCC 4.7201</strain>
    </source>
</reference>
<dbReference type="PANTHER" id="PTHR30349">
    <property type="entry name" value="PHAGE INTEGRASE-RELATED"/>
    <property type="match status" value="1"/>
</dbReference>
<name>A0A917ZME7_9ACTN</name>
<dbReference type="InterPro" id="IPR011010">
    <property type="entry name" value="DNA_brk_join_enz"/>
</dbReference>
<organism evidence="3 4">
    <name type="scientific">Wenjunlia tyrosinilytica</name>
    <dbReference type="NCBI Taxonomy" id="1544741"/>
    <lineage>
        <taxon>Bacteria</taxon>
        <taxon>Bacillati</taxon>
        <taxon>Actinomycetota</taxon>
        <taxon>Actinomycetes</taxon>
        <taxon>Kitasatosporales</taxon>
        <taxon>Streptomycetaceae</taxon>
        <taxon>Wenjunlia</taxon>
    </lineage>
</organism>
<gene>
    <name evidence="3" type="ORF">GCM10012280_22710</name>
</gene>
<evidence type="ECO:0000313" key="4">
    <source>
        <dbReference type="Proteomes" id="UP000641932"/>
    </source>
</evidence>
<dbReference type="SUPFAM" id="SSF56349">
    <property type="entry name" value="DNA breaking-rejoining enzymes"/>
    <property type="match status" value="1"/>
</dbReference>